<evidence type="ECO:0000256" key="3">
    <source>
        <dbReference type="ARBA" id="ARBA00022547"/>
    </source>
</evidence>
<keyword evidence="9" id="KW-0813">Transport</keyword>
<dbReference type="InterPro" id="IPR035921">
    <property type="entry name" value="F/V-ATP_Csub_sf"/>
</dbReference>
<dbReference type="GO" id="GO:0046933">
    <property type="term" value="F:proton-transporting ATP synthase activity, rotational mechanism"/>
    <property type="evidence" value="ECO:0007669"/>
    <property type="project" value="UniProtKB-UniRule"/>
</dbReference>
<reference evidence="11 12" key="1">
    <citation type="submission" date="2014-09" db="EMBL/GenBank/DDBJ databases">
        <title>Genome sequencing of Methyloceanibacter caenitepidi Gela4.</title>
        <authorList>
            <person name="Takeuchi M."/>
            <person name="Susumu S."/>
            <person name="Kamagata Y."/>
            <person name="Oshima K."/>
            <person name="Hattori M."/>
            <person name="Iwasaki W."/>
        </authorList>
    </citation>
    <scope>NUCLEOTIDE SEQUENCE [LARGE SCALE GENOMIC DNA]</scope>
    <source>
        <strain evidence="11 12">Gela4</strain>
    </source>
</reference>
<dbReference type="Gene3D" id="1.20.20.10">
    <property type="entry name" value="F1F0 ATP synthase subunit C"/>
    <property type="match status" value="1"/>
</dbReference>
<keyword evidence="6 9" id="KW-0446">Lipid-binding</keyword>
<evidence type="ECO:0000256" key="1">
    <source>
        <dbReference type="ARBA" id="ARBA00004141"/>
    </source>
</evidence>
<evidence type="ECO:0000313" key="11">
    <source>
        <dbReference type="EMBL" id="BAQ16470.1"/>
    </source>
</evidence>
<evidence type="ECO:0000256" key="8">
    <source>
        <dbReference type="ARBA" id="ARBA00023310"/>
    </source>
</evidence>
<organism evidence="11 12">
    <name type="scientific">Methyloceanibacter caenitepidi</name>
    <dbReference type="NCBI Taxonomy" id="1384459"/>
    <lineage>
        <taxon>Bacteria</taxon>
        <taxon>Pseudomonadati</taxon>
        <taxon>Pseudomonadota</taxon>
        <taxon>Alphaproteobacteria</taxon>
        <taxon>Hyphomicrobiales</taxon>
        <taxon>Hyphomicrobiaceae</taxon>
        <taxon>Methyloceanibacter</taxon>
    </lineage>
</organism>
<keyword evidence="9" id="KW-0375">Hydrogen ion transport</keyword>
<evidence type="ECO:0000256" key="7">
    <source>
        <dbReference type="ARBA" id="ARBA00023136"/>
    </source>
</evidence>
<dbReference type="InterPro" id="IPR002379">
    <property type="entry name" value="ATPase_proteolipid_c-like_dom"/>
</dbReference>
<accession>A0A0A8K0P3</accession>
<dbReference type="PRINTS" id="PR00124">
    <property type="entry name" value="ATPASEC"/>
</dbReference>
<evidence type="ECO:0000313" key="12">
    <source>
        <dbReference type="Proteomes" id="UP000031643"/>
    </source>
</evidence>
<dbReference type="InterPro" id="IPR000454">
    <property type="entry name" value="ATP_synth_F0_csu"/>
</dbReference>
<dbReference type="GO" id="GO:0016787">
    <property type="term" value="F:hydrolase activity"/>
    <property type="evidence" value="ECO:0007669"/>
    <property type="project" value="UniProtKB-KW"/>
</dbReference>
<proteinExistence type="inferred from homology"/>
<dbReference type="HOGENOM" id="CLU_148047_4_0_5"/>
<dbReference type="CDD" id="cd18182">
    <property type="entry name" value="ATP-synt_Fo_c_ATP5G3"/>
    <property type="match status" value="1"/>
</dbReference>
<evidence type="ECO:0000259" key="10">
    <source>
        <dbReference type="Pfam" id="PF00137"/>
    </source>
</evidence>
<keyword evidence="11" id="KW-0378">Hydrolase</keyword>
<dbReference type="EMBL" id="AP014648">
    <property type="protein sequence ID" value="BAQ16470.1"/>
    <property type="molecule type" value="Genomic_DNA"/>
</dbReference>
<comment type="similarity">
    <text evidence="2 9">Belongs to the ATPase C chain family.</text>
</comment>
<dbReference type="SUPFAM" id="SSF81333">
    <property type="entry name" value="F1F0 ATP synthase subunit C"/>
    <property type="match status" value="1"/>
</dbReference>
<comment type="caution">
    <text evidence="9">Lacks conserved residue(s) required for the propagation of feature annotation.</text>
</comment>
<feature type="transmembrane region" description="Helical" evidence="9">
    <location>
        <begin position="48"/>
        <end position="74"/>
    </location>
</feature>
<dbReference type="RefSeq" id="WP_045365169.1">
    <property type="nucleotide sequence ID" value="NZ_AP014648.1"/>
</dbReference>
<dbReference type="GO" id="GO:0033177">
    <property type="term" value="C:proton-transporting two-sector ATPase complex, proton-transporting domain"/>
    <property type="evidence" value="ECO:0007669"/>
    <property type="project" value="InterPro"/>
</dbReference>
<keyword evidence="7 9" id="KW-0472">Membrane</keyword>
<keyword evidence="4 9" id="KW-0812">Transmembrane</keyword>
<feature type="site" description="Reversibly protonated during proton transport" evidence="9">
    <location>
        <position position="58"/>
    </location>
</feature>
<dbReference type="HAMAP" id="MF_01396">
    <property type="entry name" value="ATP_synth_c_bact"/>
    <property type="match status" value="1"/>
</dbReference>
<dbReference type="NCBIfam" id="NF005733">
    <property type="entry name" value="PRK07558.1"/>
    <property type="match status" value="1"/>
</dbReference>
<comment type="subcellular location">
    <subcellularLocation>
        <location evidence="9">Cell membrane</location>
        <topology evidence="9">Multi-pass membrane protein</topology>
    </subcellularLocation>
    <subcellularLocation>
        <location evidence="1">Membrane</location>
        <topology evidence="1">Multi-pass membrane protein</topology>
    </subcellularLocation>
</comment>
<dbReference type="AlphaFoldDB" id="A0A0A8K0P3"/>
<dbReference type="PANTHER" id="PTHR10031:SF0">
    <property type="entry name" value="ATPASE PROTEIN 9"/>
    <property type="match status" value="1"/>
</dbReference>
<dbReference type="OrthoDB" id="9811093at2"/>
<evidence type="ECO:0000256" key="4">
    <source>
        <dbReference type="ARBA" id="ARBA00022692"/>
    </source>
</evidence>
<keyword evidence="5 9" id="KW-1133">Transmembrane helix</keyword>
<feature type="domain" description="V-ATPase proteolipid subunit C-like" evidence="10">
    <location>
        <begin position="9"/>
        <end position="71"/>
    </location>
</feature>
<keyword evidence="12" id="KW-1185">Reference proteome</keyword>
<keyword evidence="9" id="KW-1003">Cell membrane</keyword>
<evidence type="ECO:0000256" key="6">
    <source>
        <dbReference type="ARBA" id="ARBA00023121"/>
    </source>
</evidence>
<evidence type="ECO:0000256" key="9">
    <source>
        <dbReference type="HAMAP-Rule" id="MF_01396"/>
    </source>
</evidence>
<sequence length="75" mass="7481">MEAEAAKFIGAGLASLALIGAGLGIGNIFGSYLQGALRNPSAAPGQFANLLLGFALAEATGLFGLVVALIILFVF</sequence>
<evidence type="ECO:0000256" key="5">
    <source>
        <dbReference type="ARBA" id="ARBA00022989"/>
    </source>
</evidence>
<dbReference type="GO" id="GO:0045259">
    <property type="term" value="C:proton-transporting ATP synthase complex"/>
    <property type="evidence" value="ECO:0007669"/>
    <property type="project" value="UniProtKB-KW"/>
</dbReference>
<evidence type="ECO:0000256" key="2">
    <source>
        <dbReference type="ARBA" id="ARBA00006704"/>
    </source>
</evidence>
<keyword evidence="3 9" id="KW-0138">CF(0)</keyword>
<name>A0A0A8K0P3_9HYPH</name>
<dbReference type="GO" id="GO:0008289">
    <property type="term" value="F:lipid binding"/>
    <property type="evidence" value="ECO:0007669"/>
    <property type="project" value="UniProtKB-KW"/>
</dbReference>
<dbReference type="PANTHER" id="PTHR10031">
    <property type="entry name" value="ATP SYNTHASE LIPID-BINDING PROTEIN, MITOCHONDRIAL"/>
    <property type="match status" value="1"/>
</dbReference>
<dbReference type="Proteomes" id="UP000031643">
    <property type="component" value="Chromosome"/>
</dbReference>
<protein>
    <recommendedName>
        <fullName evidence="9">ATP synthase subunit c</fullName>
    </recommendedName>
    <alternativeName>
        <fullName evidence="9">ATP synthase F(0) sector subunit c</fullName>
    </alternativeName>
    <alternativeName>
        <fullName evidence="9">F-type ATPase subunit c</fullName>
        <shortName evidence="9">F-ATPase subunit c</shortName>
    </alternativeName>
    <alternativeName>
        <fullName evidence="9">Lipid-binding protein</fullName>
    </alternativeName>
</protein>
<dbReference type="InterPro" id="IPR038662">
    <property type="entry name" value="ATP_synth_F0_csu_sf"/>
</dbReference>
<comment type="function">
    <text evidence="9">F(1)F(0) ATP synthase produces ATP from ADP in the presence of a proton or sodium gradient. F-type ATPases consist of two structural domains, F(1) containing the extramembraneous catalytic core and F(0) containing the membrane proton channel, linked together by a central stalk and a peripheral stalk. During catalysis, ATP synthesis in the catalytic domain of F(1) is coupled via a rotary mechanism of the central stalk subunits to proton translocation.</text>
</comment>
<comment type="function">
    <text evidence="9">Key component of the F(0) channel; it plays a direct role in translocation across the membrane. A homomeric c-ring of between 10-14 subunits forms the central stalk rotor element with the F(1) delta and epsilon subunits.</text>
</comment>
<dbReference type="Pfam" id="PF00137">
    <property type="entry name" value="ATP-synt_C"/>
    <property type="match status" value="1"/>
</dbReference>
<keyword evidence="9" id="KW-0406">Ion transport</keyword>
<keyword evidence="8 9" id="KW-0066">ATP synthesis</keyword>
<dbReference type="STRING" id="1384459.GL4_1010"/>
<dbReference type="GO" id="GO:0005886">
    <property type="term" value="C:plasma membrane"/>
    <property type="evidence" value="ECO:0007669"/>
    <property type="project" value="UniProtKB-SubCell"/>
</dbReference>
<gene>
    <name evidence="9" type="primary">atpE</name>
    <name evidence="11" type="ORF">GL4_1010</name>
</gene>
<dbReference type="KEGG" id="mcg:GL4_1010"/>